<dbReference type="VEuPathDB" id="FungiDB:MAN_07973"/>
<dbReference type="GO" id="GO:0003824">
    <property type="term" value="F:catalytic activity"/>
    <property type="evidence" value="ECO:0007669"/>
    <property type="project" value="InterPro"/>
</dbReference>
<dbReference type="Gene3D" id="3.40.50.10540">
    <property type="entry name" value="Crotonobetainyl-coa:carnitine coa-transferase, domain 1"/>
    <property type="match status" value="1"/>
</dbReference>
<dbReference type="InterPro" id="IPR003673">
    <property type="entry name" value="CoA-Trfase_fam_III"/>
</dbReference>
<dbReference type="PANTHER" id="PTHR48228:SF4">
    <property type="entry name" value="BLR3030 PROTEIN"/>
    <property type="match status" value="1"/>
</dbReference>
<dbReference type="InterPro" id="IPR023606">
    <property type="entry name" value="CoA-Trfase_III_dom_1_sf"/>
</dbReference>
<dbReference type="Proteomes" id="UP000031186">
    <property type="component" value="Unassembled WGS sequence"/>
</dbReference>
<dbReference type="HOGENOM" id="CLU_021588_0_1_1"/>
<evidence type="ECO:0000313" key="3">
    <source>
        <dbReference type="Proteomes" id="UP000031186"/>
    </source>
</evidence>
<dbReference type="EMBL" id="AZNF01000011">
    <property type="protein sequence ID" value="KID62757.1"/>
    <property type="molecule type" value="Genomic_DNA"/>
</dbReference>
<keyword evidence="3" id="KW-1185">Reference proteome</keyword>
<comment type="caution">
    <text evidence="2">The sequence shown here is derived from an EMBL/GenBank/DDBJ whole genome shotgun (WGS) entry which is preliminary data.</text>
</comment>
<evidence type="ECO:0000256" key="1">
    <source>
        <dbReference type="ARBA" id="ARBA00008383"/>
    </source>
</evidence>
<dbReference type="OrthoDB" id="5863171at2759"/>
<comment type="similarity">
    <text evidence="1">Belongs to the CoA-transferase III family.</text>
</comment>
<dbReference type="Pfam" id="PF02515">
    <property type="entry name" value="CoA_transf_3"/>
    <property type="match status" value="1"/>
</dbReference>
<accession>A0A0B4F4N6</accession>
<feature type="non-terminal residue" evidence="2">
    <location>
        <position position="1"/>
    </location>
</feature>
<dbReference type="AlphaFoldDB" id="A0A0B4F4N6"/>
<protein>
    <submittedName>
        <fullName evidence="2">CAIB/BAIF family enzyme</fullName>
    </submittedName>
</protein>
<proteinExistence type="inferred from homology"/>
<evidence type="ECO:0000313" key="2">
    <source>
        <dbReference type="EMBL" id="KID62757.1"/>
    </source>
</evidence>
<reference evidence="2 3" key="1">
    <citation type="journal article" date="2014" name="Proc. Natl. Acad. Sci. U.S.A.">
        <title>Trajectory and genomic determinants of fungal-pathogen speciation and host adaptation.</title>
        <authorList>
            <person name="Hu X."/>
            <person name="Xiao G."/>
            <person name="Zheng P."/>
            <person name="Shang Y."/>
            <person name="Su Y."/>
            <person name="Zhang X."/>
            <person name="Liu X."/>
            <person name="Zhan S."/>
            <person name="St Leger R.J."/>
            <person name="Wang C."/>
        </authorList>
    </citation>
    <scope>NUCLEOTIDE SEQUENCE [LARGE SCALE GENOMIC DNA]</scope>
    <source>
        <strain evidence="2 3">ARSEF 549</strain>
    </source>
</reference>
<dbReference type="PANTHER" id="PTHR48228">
    <property type="entry name" value="SUCCINYL-COA--D-CITRAMALATE COA-TRANSFERASE"/>
    <property type="match status" value="1"/>
</dbReference>
<dbReference type="SUPFAM" id="SSF89796">
    <property type="entry name" value="CoA-transferase family III (CaiB/BaiF)"/>
    <property type="match status" value="2"/>
</dbReference>
<name>A0A0B4F4N6_METAF</name>
<gene>
    <name evidence="2" type="ORF">MAN_07973</name>
</gene>
<sequence>MSKEPHHAMPNRESFTTKDIIHDIWTTTGLPPEALTALDLPGADASPALPSSFKIGPLAQASIALSALAARLLRSTRVDDNALPTVRVPAAHAAIEFKSNSLYTLRRNETPLPPYTHNPIGGLHKTSDGHVRIHDVFPHHVQGTLKLLGLPADAARHHVAGKVARWSKTDLEEEGTERGKVAIYALRSYEEWDALPQSGAVDARPVLLEPIGGGNSTPKPMAPLAGGGKRCLSGLRVVELTRVIAGPVSGKTLAAHGADVLWVTSPGLPALPMLDIDLSRGKRNIQLDIHRAQDKERLMDLLRNCDVFIQGYRPRSLASYGLSPEELVKINPNIVCANMSAFGPTGPWSHRRGFDSLVQAASGMNISEADKAGQGEASRVLPCQALDHASGYLLATGIMAAVYRRAAHGGAWQVDVSLAGTMKYLRSLGQYPGATGFAVGDYLKGESIPAETLVTTETAWGTLTAVRHSAEIEGCEVSWDLMPCPPENNKAVWTS</sequence>
<organism evidence="2 3">
    <name type="scientific">Metarhizium anisopliae (strain ARSEF 549)</name>
    <dbReference type="NCBI Taxonomy" id="3151832"/>
    <lineage>
        <taxon>Eukaryota</taxon>
        <taxon>Fungi</taxon>
        <taxon>Dikarya</taxon>
        <taxon>Ascomycota</taxon>
        <taxon>Pezizomycotina</taxon>
        <taxon>Sordariomycetes</taxon>
        <taxon>Hypocreomycetidae</taxon>
        <taxon>Hypocreales</taxon>
        <taxon>Clavicipitaceae</taxon>
        <taxon>Metarhizium</taxon>
    </lineage>
</organism>
<dbReference type="InterPro" id="IPR050509">
    <property type="entry name" value="CoA-transferase_III"/>
</dbReference>